<dbReference type="SUPFAM" id="SSF57756">
    <property type="entry name" value="Retrovirus zinc finger-like domains"/>
    <property type="match status" value="1"/>
</dbReference>
<name>A0A5C3NRX6_9APHY</name>
<keyword evidence="6" id="KW-1185">Reference proteome</keyword>
<dbReference type="STRING" id="1314778.A0A5C3NRX6"/>
<evidence type="ECO:0000256" key="1">
    <source>
        <dbReference type="ARBA" id="ARBA00022664"/>
    </source>
</evidence>
<dbReference type="InParanoid" id="A0A5C3NRX6"/>
<dbReference type="GO" id="GO:0006397">
    <property type="term" value="P:mRNA processing"/>
    <property type="evidence" value="ECO:0007669"/>
    <property type="project" value="UniProtKB-KW"/>
</dbReference>
<evidence type="ECO:0000256" key="2">
    <source>
        <dbReference type="PROSITE-ProRule" id="PRU00047"/>
    </source>
</evidence>
<feature type="compositionally biased region" description="Basic and acidic residues" evidence="3">
    <location>
        <begin position="58"/>
        <end position="80"/>
    </location>
</feature>
<feature type="compositionally biased region" description="Polar residues" evidence="3">
    <location>
        <begin position="389"/>
        <end position="402"/>
    </location>
</feature>
<dbReference type="AlphaFoldDB" id="A0A5C3NRX6"/>
<feature type="compositionally biased region" description="Basic residues" evidence="3">
    <location>
        <begin position="148"/>
        <end position="161"/>
    </location>
</feature>
<gene>
    <name evidence="5" type="ORF">K466DRAFT_579187</name>
</gene>
<feature type="domain" description="CCHC-type" evidence="4">
    <location>
        <begin position="427"/>
        <end position="442"/>
    </location>
</feature>
<reference evidence="5 6" key="1">
    <citation type="journal article" date="2019" name="Nat. Ecol. Evol.">
        <title>Megaphylogeny resolves global patterns of mushroom evolution.</title>
        <authorList>
            <person name="Varga T."/>
            <person name="Krizsan K."/>
            <person name="Foldi C."/>
            <person name="Dima B."/>
            <person name="Sanchez-Garcia M."/>
            <person name="Sanchez-Ramirez S."/>
            <person name="Szollosi G.J."/>
            <person name="Szarkandi J.G."/>
            <person name="Papp V."/>
            <person name="Albert L."/>
            <person name="Andreopoulos W."/>
            <person name="Angelini C."/>
            <person name="Antonin V."/>
            <person name="Barry K.W."/>
            <person name="Bougher N.L."/>
            <person name="Buchanan P."/>
            <person name="Buyck B."/>
            <person name="Bense V."/>
            <person name="Catcheside P."/>
            <person name="Chovatia M."/>
            <person name="Cooper J."/>
            <person name="Damon W."/>
            <person name="Desjardin D."/>
            <person name="Finy P."/>
            <person name="Geml J."/>
            <person name="Haridas S."/>
            <person name="Hughes K."/>
            <person name="Justo A."/>
            <person name="Karasinski D."/>
            <person name="Kautmanova I."/>
            <person name="Kiss B."/>
            <person name="Kocsube S."/>
            <person name="Kotiranta H."/>
            <person name="LaButti K.M."/>
            <person name="Lechner B.E."/>
            <person name="Liimatainen K."/>
            <person name="Lipzen A."/>
            <person name="Lukacs Z."/>
            <person name="Mihaltcheva S."/>
            <person name="Morgado L.N."/>
            <person name="Niskanen T."/>
            <person name="Noordeloos M.E."/>
            <person name="Ohm R.A."/>
            <person name="Ortiz-Santana B."/>
            <person name="Ovrebo C."/>
            <person name="Racz N."/>
            <person name="Riley R."/>
            <person name="Savchenko A."/>
            <person name="Shiryaev A."/>
            <person name="Soop K."/>
            <person name="Spirin V."/>
            <person name="Szebenyi C."/>
            <person name="Tomsovsky M."/>
            <person name="Tulloss R.E."/>
            <person name="Uehling J."/>
            <person name="Grigoriev I.V."/>
            <person name="Vagvolgyi C."/>
            <person name="Papp T."/>
            <person name="Martin F.M."/>
            <person name="Miettinen O."/>
            <person name="Hibbett D.S."/>
            <person name="Nagy L.G."/>
        </authorList>
    </citation>
    <scope>NUCLEOTIDE SEQUENCE [LARGE SCALE GENOMIC DNA]</scope>
    <source>
        <strain evidence="5 6">HHB13444</strain>
    </source>
</reference>
<sequence>MAVISEVPSDVGDVKPNERGKSVPRTSSQRAFLARFASEQPPSRQSRDTSSVPSGDGGRSHYPERRPDSQHMQEAFRREPSQVPDGGWFRATTAAAGGRGPPSSSSSSSDDGESGSDLGPNTNHDSSSSEESLDESHQHQQKKDAERRRRKQHKHDSRKLQKALTGVKLKSPFNYDGTADIDVFDKWTYEVDTWAELNGLDDHLMLKIVVQFMSGKPAQFFMRHVATYRSKWTMKRLYEALFDYCFPPDYKASLRYDLEHAEQGEREGVRDFVRKIQHLAIRFPDVTDVQLVHIFWHGVHQHIRLHLIEKGYDPETTKLDRLVKHAVRREKAYRQAQKEERAFRGKVPGRGWGRFESRTTGPQPWKPRSEQTDSQQREKRGKDLPQPAFKSQSSRKTSSAHASPSERRERKNPLSKEEMQRLRSEGRCFACKETGHESRNCPARKRAKAPALSTSSVRFTELEALADRARNSEPFLRVSAGDLSTDPEPQAEGEFPDGLDERIAATLHKMFVRYYDPRDALKAGMDPEDRFTVRPFGEDAYEVSDWLAPRGLPSDYLVTRSQLIEEDWGVEEIVQAEWDAWISIPPRKEWGTGFPPCDPRWETHPALFWLRAHVSAQGVQLVKVLPHEAGYLVFSPWLDEERHVLTHAEVCEPSFDPRVVTRLVLDEYSAADLRRDYSSHERRMKRRQALMLGAVRPGRKPKGPEKSPSAGRQLHALERNAMKPKDYTRTVPVPVVVEATVNGHAVRALLDTGSMADFLSTTIADQLKLDLETLGTRASHARGDLT</sequence>
<keyword evidence="2" id="KW-0862">Zinc</keyword>
<evidence type="ECO:0000259" key="4">
    <source>
        <dbReference type="PROSITE" id="PS50158"/>
    </source>
</evidence>
<dbReference type="PROSITE" id="PS50158">
    <property type="entry name" value="ZF_CCHC"/>
    <property type="match status" value="1"/>
</dbReference>
<feature type="region of interest" description="Disordered" evidence="3">
    <location>
        <begin position="333"/>
        <end position="423"/>
    </location>
</feature>
<feature type="compositionally biased region" description="Basic and acidic residues" evidence="3">
    <location>
        <begin position="367"/>
        <end position="383"/>
    </location>
</feature>
<feature type="compositionally biased region" description="Basic and acidic residues" evidence="3">
    <location>
        <begin position="134"/>
        <end position="147"/>
    </location>
</feature>
<feature type="compositionally biased region" description="Basic and acidic residues" evidence="3">
    <location>
        <begin position="404"/>
        <end position="423"/>
    </location>
</feature>
<organism evidence="5 6">
    <name type="scientific">Polyporus arcularius HHB13444</name>
    <dbReference type="NCBI Taxonomy" id="1314778"/>
    <lineage>
        <taxon>Eukaryota</taxon>
        <taxon>Fungi</taxon>
        <taxon>Dikarya</taxon>
        <taxon>Basidiomycota</taxon>
        <taxon>Agaricomycotina</taxon>
        <taxon>Agaricomycetes</taxon>
        <taxon>Polyporales</taxon>
        <taxon>Polyporaceae</taxon>
        <taxon>Polyporus</taxon>
    </lineage>
</organism>
<protein>
    <recommendedName>
        <fullName evidence="4">CCHC-type domain-containing protein</fullName>
    </recommendedName>
</protein>
<feature type="region of interest" description="Disordered" evidence="3">
    <location>
        <begin position="1"/>
        <end position="163"/>
    </location>
</feature>
<dbReference type="Proteomes" id="UP000308197">
    <property type="component" value="Unassembled WGS sequence"/>
</dbReference>
<keyword evidence="2" id="KW-0863">Zinc-finger</keyword>
<dbReference type="EMBL" id="ML212017">
    <property type="protein sequence ID" value="TFK79489.1"/>
    <property type="molecule type" value="Genomic_DNA"/>
</dbReference>
<proteinExistence type="predicted"/>
<dbReference type="Pfam" id="PF13650">
    <property type="entry name" value="Asp_protease_2"/>
    <property type="match status" value="1"/>
</dbReference>
<accession>A0A5C3NRX6</accession>
<dbReference type="GO" id="GO:0003676">
    <property type="term" value="F:nucleic acid binding"/>
    <property type="evidence" value="ECO:0007669"/>
    <property type="project" value="InterPro"/>
</dbReference>
<dbReference type="Gene3D" id="2.40.70.10">
    <property type="entry name" value="Acid Proteases"/>
    <property type="match status" value="1"/>
</dbReference>
<dbReference type="Gene3D" id="4.10.60.10">
    <property type="entry name" value="Zinc finger, CCHC-type"/>
    <property type="match status" value="1"/>
</dbReference>
<evidence type="ECO:0000256" key="3">
    <source>
        <dbReference type="SAM" id="MobiDB-lite"/>
    </source>
</evidence>
<feature type="compositionally biased region" description="Basic and acidic residues" evidence="3">
    <location>
        <begin position="12"/>
        <end position="21"/>
    </location>
</feature>
<evidence type="ECO:0000313" key="5">
    <source>
        <dbReference type="EMBL" id="TFK79489.1"/>
    </source>
</evidence>
<keyword evidence="2" id="KW-0479">Metal-binding</keyword>
<evidence type="ECO:0000313" key="6">
    <source>
        <dbReference type="Proteomes" id="UP000308197"/>
    </source>
</evidence>
<feature type="compositionally biased region" description="Low complexity" evidence="3">
    <location>
        <begin position="101"/>
        <end position="130"/>
    </location>
</feature>
<dbReference type="InterPro" id="IPR001878">
    <property type="entry name" value="Znf_CCHC"/>
</dbReference>
<dbReference type="InterPro" id="IPR036875">
    <property type="entry name" value="Znf_CCHC_sf"/>
</dbReference>
<dbReference type="InterPro" id="IPR021109">
    <property type="entry name" value="Peptidase_aspartic_dom_sf"/>
</dbReference>
<feature type="compositionally biased region" description="Basic and acidic residues" evidence="3">
    <location>
        <begin position="333"/>
        <end position="343"/>
    </location>
</feature>
<keyword evidence="1" id="KW-0507">mRNA processing</keyword>
<feature type="compositionally biased region" description="Polar residues" evidence="3">
    <location>
        <begin position="40"/>
        <end position="53"/>
    </location>
</feature>
<dbReference type="GO" id="GO:0008270">
    <property type="term" value="F:zinc ion binding"/>
    <property type="evidence" value="ECO:0007669"/>
    <property type="project" value="UniProtKB-KW"/>
</dbReference>
<dbReference type="CDD" id="cd00303">
    <property type="entry name" value="retropepsin_like"/>
    <property type="match status" value="1"/>
</dbReference>